<organism evidence="9 10">
    <name type="scientific">Novymonas esmeraldas</name>
    <dbReference type="NCBI Taxonomy" id="1808958"/>
    <lineage>
        <taxon>Eukaryota</taxon>
        <taxon>Discoba</taxon>
        <taxon>Euglenozoa</taxon>
        <taxon>Kinetoplastea</taxon>
        <taxon>Metakinetoplastina</taxon>
        <taxon>Trypanosomatida</taxon>
        <taxon>Trypanosomatidae</taxon>
        <taxon>Novymonas</taxon>
    </lineage>
</organism>
<evidence type="ECO:0000256" key="1">
    <source>
        <dbReference type="ARBA" id="ARBA00010337"/>
    </source>
</evidence>
<feature type="region of interest" description="Disordered" evidence="6">
    <location>
        <begin position="64"/>
        <end position="115"/>
    </location>
</feature>
<protein>
    <recommendedName>
        <fullName evidence="5">Spindle pole body component</fullName>
    </recommendedName>
</protein>
<evidence type="ECO:0000256" key="2">
    <source>
        <dbReference type="ARBA" id="ARBA00022490"/>
    </source>
</evidence>
<dbReference type="InterPro" id="IPR042241">
    <property type="entry name" value="GCP_C_sf"/>
</dbReference>
<dbReference type="GO" id="GO:0000278">
    <property type="term" value="P:mitotic cell cycle"/>
    <property type="evidence" value="ECO:0007669"/>
    <property type="project" value="TreeGrafter"/>
</dbReference>
<dbReference type="GO" id="GO:0000930">
    <property type="term" value="C:gamma-tubulin complex"/>
    <property type="evidence" value="ECO:0007669"/>
    <property type="project" value="TreeGrafter"/>
</dbReference>
<dbReference type="Gene3D" id="1.20.120.1900">
    <property type="entry name" value="Gamma-tubulin complex, C-terminal domain"/>
    <property type="match status" value="1"/>
</dbReference>
<sequence length="886" mass="95255">MNRSSTTEWTRFLSSLEKRGVRFDQVQYATDRQEVIRAIGVTDALGIAVIETEWQRLCAGGARGAEPAASAGGHAPTNGSATGTRTLAPLLQSPASGGSGPLPRTRGSAGGVTGLPRLQEPAQLSALPEEVQDAVLATEVLAAAVGLGGMFLQRSTASPPRAADSAAPLDDFHISPFVSPSMRSLCETVLPVADAFVALRCIEMAEYSGRSLVLMALGEVVSEINTSYAHQVSKLQLWSEGRAMPLMGVVSEILRVGHHVVRLRQVLPMDLIRTALADTGAAGPTSSRATSPTTGLVGPRILNHLCDQVNKYSGCREDHELLTLLLRRSLVPYLRTLQRWMQCGALDDPYGEFFISEVYHPTRPAPTAASHQQQRHVGQLFLDALAPSVSGAARGGELGGGGGSSSISAGVASQGRFGAHRRAAAQQDVVAFDRRFSLNKSLVPAFLSAPGRIAKMVFFAGKYCCLLREYGAPLPAFRTTASSAPAAGTSAAAAAASLAHDAGGDALLTWSGVDQLQRQVQESFEVASGAVIELLFSPSIDLLGHLKSLKLYFLQERGDWVVDFLDSADNLLLEYPDRVKAHSMQVLLQAAVARSCSSDPYHDVIGCSFASSTLEELLQEQNRLRDSGRDMTDAAAAAAAATAAAVAALPARRSVGPSGGGGVEVEARRSLELLQLEADLQWPLTLVLDAKVTHRLNIIFRLLIWVKTCERRLCELWYTNEILGEFSAAYGMKHQFVQFLRQFQFYAAHFVLEPLWGRLITRIGQADSVFAISQALADFFDGAEVGLVLSSTQRFRSLAHILELTERFCEVGMHSSTATMPLIEATLHSVEDQFLRALSELASPIGPDYPQLVPLLTWIDFSRFYDQNNVYHVQHSAASGAGGRGV</sequence>
<name>A0AAW0F3W6_9TRYP</name>
<dbReference type="AlphaFoldDB" id="A0AAW0F3W6"/>
<dbReference type="Proteomes" id="UP001430356">
    <property type="component" value="Unassembled WGS sequence"/>
</dbReference>
<dbReference type="GO" id="GO:0043015">
    <property type="term" value="F:gamma-tubulin binding"/>
    <property type="evidence" value="ECO:0007669"/>
    <property type="project" value="InterPro"/>
</dbReference>
<proteinExistence type="inferred from homology"/>
<dbReference type="Pfam" id="PF17681">
    <property type="entry name" value="GCP_N_terminal"/>
    <property type="match status" value="1"/>
</dbReference>
<dbReference type="GO" id="GO:0007020">
    <property type="term" value="P:microtubule nucleation"/>
    <property type="evidence" value="ECO:0007669"/>
    <property type="project" value="InterPro"/>
</dbReference>
<dbReference type="FunFam" id="1.20.120.1900:FF:000028">
    <property type="entry name" value="Spindle pole body component"/>
    <property type="match status" value="1"/>
</dbReference>
<dbReference type="GO" id="GO:0005874">
    <property type="term" value="C:microtubule"/>
    <property type="evidence" value="ECO:0007669"/>
    <property type="project" value="UniProtKB-KW"/>
</dbReference>
<evidence type="ECO:0000259" key="8">
    <source>
        <dbReference type="Pfam" id="PF17681"/>
    </source>
</evidence>
<keyword evidence="2 5" id="KW-0963">Cytoplasm</keyword>
<dbReference type="GO" id="GO:0000922">
    <property type="term" value="C:spindle pole"/>
    <property type="evidence" value="ECO:0007669"/>
    <property type="project" value="InterPro"/>
</dbReference>
<reference evidence="9 10" key="1">
    <citation type="journal article" date="2021" name="MBio">
        <title>A New Model Trypanosomatid, Novymonas esmeraldas: Genomic Perception of Its 'Candidatus Pandoraea novymonadis' Endosymbiont.</title>
        <authorList>
            <person name="Zakharova A."/>
            <person name="Saura A."/>
            <person name="Butenko A."/>
            <person name="Podesvova L."/>
            <person name="Warmusova S."/>
            <person name="Kostygov A.Y."/>
            <person name="Nenarokova A."/>
            <person name="Lukes J."/>
            <person name="Opperdoes F.R."/>
            <person name="Yurchenko V."/>
        </authorList>
    </citation>
    <scope>NUCLEOTIDE SEQUENCE [LARGE SCALE GENOMIC DNA]</scope>
    <source>
        <strain evidence="9 10">E262AT.01</strain>
    </source>
</reference>
<evidence type="ECO:0000256" key="6">
    <source>
        <dbReference type="SAM" id="MobiDB-lite"/>
    </source>
</evidence>
<evidence type="ECO:0000256" key="3">
    <source>
        <dbReference type="ARBA" id="ARBA00022701"/>
    </source>
</evidence>
<dbReference type="EMBL" id="JAECZO010000006">
    <property type="protein sequence ID" value="KAK7200521.1"/>
    <property type="molecule type" value="Genomic_DNA"/>
</dbReference>
<dbReference type="GO" id="GO:0031122">
    <property type="term" value="P:cytoplasmic microtubule organization"/>
    <property type="evidence" value="ECO:0007669"/>
    <property type="project" value="TreeGrafter"/>
</dbReference>
<dbReference type="InterPro" id="IPR041470">
    <property type="entry name" value="GCP_N"/>
</dbReference>
<comment type="similarity">
    <text evidence="1 5">Belongs to the TUBGCP family.</text>
</comment>
<dbReference type="GO" id="GO:0051225">
    <property type="term" value="P:spindle assembly"/>
    <property type="evidence" value="ECO:0007669"/>
    <property type="project" value="TreeGrafter"/>
</dbReference>
<dbReference type="PANTHER" id="PTHR19302">
    <property type="entry name" value="GAMMA TUBULIN COMPLEX PROTEIN"/>
    <property type="match status" value="1"/>
</dbReference>
<feature type="domain" description="Gamma tubulin complex component protein N-terminal" evidence="8">
    <location>
        <begin position="139"/>
        <end position="536"/>
    </location>
</feature>
<dbReference type="GO" id="GO:0051321">
    <property type="term" value="P:meiotic cell cycle"/>
    <property type="evidence" value="ECO:0007669"/>
    <property type="project" value="TreeGrafter"/>
</dbReference>
<evidence type="ECO:0000259" key="7">
    <source>
        <dbReference type="Pfam" id="PF04130"/>
    </source>
</evidence>
<dbReference type="PANTHER" id="PTHR19302:SF13">
    <property type="entry name" value="GAMMA-TUBULIN COMPLEX COMPONENT 2"/>
    <property type="match status" value="1"/>
</dbReference>
<accession>A0AAW0F3W6</accession>
<evidence type="ECO:0000313" key="9">
    <source>
        <dbReference type="EMBL" id="KAK7200521.1"/>
    </source>
</evidence>
<keyword evidence="10" id="KW-1185">Reference proteome</keyword>
<dbReference type="GO" id="GO:0051011">
    <property type="term" value="F:microtubule minus-end binding"/>
    <property type="evidence" value="ECO:0007669"/>
    <property type="project" value="TreeGrafter"/>
</dbReference>
<comment type="caution">
    <text evidence="9">The sequence shown here is derived from an EMBL/GenBank/DDBJ whole genome shotgun (WGS) entry which is preliminary data.</text>
</comment>
<evidence type="ECO:0000256" key="5">
    <source>
        <dbReference type="RuleBase" id="RU363050"/>
    </source>
</evidence>
<keyword evidence="4 5" id="KW-0206">Cytoskeleton</keyword>
<comment type="subcellular location">
    <subcellularLocation>
        <location evidence="5">Cytoplasm</location>
        <location evidence="5">Cytoskeleton</location>
        <location evidence="5">Microtubule organizing center</location>
    </subcellularLocation>
</comment>
<dbReference type="InterPro" id="IPR040457">
    <property type="entry name" value="GCP_C"/>
</dbReference>
<evidence type="ECO:0000256" key="4">
    <source>
        <dbReference type="ARBA" id="ARBA00023212"/>
    </source>
</evidence>
<dbReference type="InterPro" id="IPR007259">
    <property type="entry name" value="GCP"/>
</dbReference>
<keyword evidence="3 5" id="KW-0493">Microtubule</keyword>
<feature type="domain" description="Gamma tubulin complex component C-terminal" evidence="7">
    <location>
        <begin position="542"/>
        <end position="865"/>
    </location>
</feature>
<dbReference type="Pfam" id="PF04130">
    <property type="entry name" value="GCP_C_terminal"/>
    <property type="match status" value="1"/>
</dbReference>
<evidence type="ECO:0000313" key="10">
    <source>
        <dbReference type="Proteomes" id="UP001430356"/>
    </source>
</evidence>
<gene>
    <name evidence="9" type="ORF">NESM_000107700</name>
</gene>